<comment type="function">
    <text evidence="9">The RuvA-RuvB-RuvC complex processes Holliday junction (HJ) DNA during genetic recombination and DNA repair, while the RuvA-RuvB complex plays an important role in the rescue of blocked DNA replication forks via replication fork reversal (RFR). RuvA specifically binds to HJ cruciform DNA, conferring on it an open structure. The RuvB hexamer acts as an ATP-dependent pump, pulling dsDNA into and through the RuvAB complex. RuvB forms 2 homohexamers on either side of HJ DNA bound by 1 or 2 RuvA tetramers; 4 subunits per hexamer contact DNA at a time. Coordinated motions by a converter formed by DNA-disengaged RuvB subunits stimulates ATP hydrolysis and nucleotide exchange. Immobilization of the converter enables RuvB to convert the ATP-contained energy into a lever motion, pulling 2 nucleotides of DNA out of the RuvA tetramer per ATP hydrolyzed, thus driving DNA branch migration. The RuvB motors rotate together with the DNA substrate, which together with the progressing nucleotide cycle form the mechanistic basis for DNA recombination by continuous HJ branch migration. Branch migration allows RuvC to scan DNA until it finds its consensus sequence, where it cleaves and resolves cruciform DNA.</text>
</comment>
<dbReference type="GO" id="GO:0005737">
    <property type="term" value="C:cytoplasm"/>
    <property type="evidence" value="ECO:0007669"/>
    <property type="project" value="UniProtKB-SubCell"/>
</dbReference>
<evidence type="ECO:0000256" key="5">
    <source>
        <dbReference type="ARBA" id="ARBA00022840"/>
    </source>
</evidence>
<dbReference type="Pfam" id="PF17864">
    <property type="entry name" value="AAA_lid_4"/>
    <property type="match status" value="1"/>
</dbReference>
<dbReference type="SUPFAM" id="SSF52540">
    <property type="entry name" value="P-loop containing nucleoside triphosphate hydrolases"/>
    <property type="match status" value="1"/>
</dbReference>
<dbReference type="Pfam" id="PF05496">
    <property type="entry name" value="RuvB_N"/>
    <property type="match status" value="1"/>
</dbReference>
<evidence type="ECO:0000313" key="11">
    <source>
        <dbReference type="EMBL" id="AJQ45383.1"/>
    </source>
</evidence>
<feature type="binding site" evidence="9">
    <location>
        <position position="157"/>
    </location>
    <ligand>
        <name>ATP</name>
        <dbReference type="ChEBI" id="CHEBI:30616"/>
    </ligand>
</feature>
<dbReference type="PANTHER" id="PTHR42848:SF1">
    <property type="entry name" value="HOLLIDAY JUNCTION BRANCH MIGRATION COMPLEX SUBUNIT RUVB"/>
    <property type="match status" value="1"/>
</dbReference>
<dbReference type="GO" id="GO:0009378">
    <property type="term" value="F:four-way junction helicase activity"/>
    <property type="evidence" value="ECO:0007669"/>
    <property type="project" value="InterPro"/>
</dbReference>
<evidence type="ECO:0000256" key="9">
    <source>
        <dbReference type="HAMAP-Rule" id="MF_00016"/>
    </source>
</evidence>
<dbReference type="STRING" id="42094.JM47_02160"/>
<dbReference type="NCBIfam" id="TIGR00635">
    <property type="entry name" value="ruvB"/>
    <property type="match status" value="1"/>
</dbReference>
<keyword evidence="3 9" id="KW-0227">DNA damage</keyword>
<dbReference type="PATRIC" id="fig|42094.4.peg.424"/>
<evidence type="ECO:0000256" key="8">
    <source>
        <dbReference type="ARBA" id="ARBA00023204"/>
    </source>
</evidence>
<dbReference type="GO" id="GO:0006281">
    <property type="term" value="P:DNA repair"/>
    <property type="evidence" value="ECO:0007669"/>
    <property type="project" value="UniProtKB-UniRule"/>
</dbReference>
<dbReference type="InterPro" id="IPR036390">
    <property type="entry name" value="WH_DNA-bd_sf"/>
</dbReference>
<feature type="binding site" evidence="9">
    <location>
        <position position="294"/>
    </location>
    <ligand>
        <name>DNA</name>
        <dbReference type="ChEBI" id="CHEBI:16991"/>
    </ligand>
</feature>
<comment type="subcellular location">
    <subcellularLocation>
        <location evidence="9">Cytoplasm</location>
    </subcellularLocation>
</comment>
<feature type="binding site" evidence="9">
    <location>
        <position position="7"/>
    </location>
    <ligand>
        <name>ATP</name>
        <dbReference type="ChEBI" id="CHEBI:30616"/>
    </ligand>
</feature>
<evidence type="ECO:0000256" key="7">
    <source>
        <dbReference type="ARBA" id="ARBA00023172"/>
    </source>
</evidence>
<evidence type="ECO:0000256" key="2">
    <source>
        <dbReference type="ARBA" id="ARBA00022741"/>
    </source>
</evidence>
<dbReference type="AlphaFoldDB" id="A0A0C5RL68"/>
<dbReference type="GO" id="GO:0005524">
    <property type="term" value="F:ATP binding"/>
    <property type="evidence" value="ECO:0007669"/>
    <property type="project" value="UniProtKB-UniRule"/>
</dbReference>
<comment type="subunit">
    <text evidence="9">Homohexamer. Forms an RuvA(8)-RuvB(12)-Holliday junction (HJ) complex. HJ DNA is sandwiched between 2 RuvA tetramers; dsDNA enters through RuvA and exits via RuvB. An RuvB hexamer assembles on each DNA strand where it exits the tetramer. Each RuvB hexamer is contacted by two RuvA subunits (via domain III) on 2 adjacent RuvB subunits; this complex drives branch migration. In the full resolvosome a probable DNA-RuvA(4)-RuvB(12)-RuvC(2) complex forms which resolves the HJ.</text>
</comment>
<dbReference type="NCBIfam" id="NF000868">
    <property type="entry name" value="PRK00080.1"/>
    <property type="match status" value="1"/>
</dbReference>
<gene>
    <name evidence="9" type="primary">ruvB</name>
    <name evidence="11" type="ORF">JM47_02160</name>
</gene>
<feature type="binding site" evidence="9">
    <location>
        <position position="204"/>
    </location>
    <ligand>
        <name>ATP</name>
        <dbReference type="ChEBI" id="CHEBI:30616"/>
    </ligand>
</feature>
<evidence type="ECO:0000256" key="4">
    <source>
        <dbReference type="ARBA" id="ARBA00022801"/>
    </source>
</evidence>
<sequence length="310" mass="35231">MKTIELRPQKLADFIGKSSMKNNLGIYLNAAKKRSSCLDHILFYGMAGVGKTSLAFIIANELNVKIHIVQGNALNKPIDIINLLSLVQENDVVFIDEIHACHNLVFETLYSVMEDFAIDVAIGKEFNAKATRIKLPKFTLIGATTALGKIPKPLEERFGFSFFMSEYEVGEIIQLIKINALKIDLELSEDEISLIALNAKGIPRIANRLLRRIYDFKTTNSSWDVEQIFKQIKIYEDGLEECDLQYLLALYNYETDIGLKSICQITQLDPLTVETKIEPFLIKRNYITKSLKGRRITYKGIEFIKNNALV</sequence>
<reference evidence="11 12" key="1">
    <citation type="journal article" date="2015" name="Genome Announc.">
        <title>Genome Sequence of Ureaplasma diversum Strain ATCC 49782.</title>
        <authorList>
            <person name="Marques L.M."/>
            <person name="Guimaraes A.M."/>
            <person name="Martins H.B."/>
            <person name="Rezende I.S."/>
            <person name="Barbosa M.S."/>
            <person name="Campos G.B."/>
            <person name="do Nascimento N.C."/>
            <person name="Dos Santos A.P."/>
            <person name="Amorim A.T."/>
            <person name="Santos V.M."/>
            <person name="Messick J.B."/>
            <person name="Timenetsky J."/>
        </authorList>
    </citation>
    <scope>NUCLEOTIDE SEQUENCE [LARGE SCALE GENOMIC DNA]</scope>
    <source>
        <strain evidence="11 12">ATCC 49782</strain>
    </source>
</reference>
<dbReference type="CDD" id="cd00009">
    <property type="entry name" value="AAA"/>
    <property type="match status" value="1"/>
</dbReference>
<keyword evidence="6 9" id="KW-0238">DNA-binding</keyword>
<dbReference type="Gene3D" id="1.10.8.60">
    <property type="match status" value="1"/>
</dbReference>
<comment type="caution">
    <text evidence="9">Lacks conserved residue(s) required for the propagation of feature annotation.</text>
</comment>
<organism evidence="11 12">
    <name type="scientific">Ureaplasma diversum</name>
    <dbReference type="NCBI Taxonomy" id="42094"/>
    <lineage>
        <taxon>Bacteria</taxon>
        <taxon>Bacillati</taxon>
        <taxon>Mycoplasmatota</taxon>
        <taxon>Mycoplasmoidales</taxon>
        <taxon>Mycoplasmoidaceae</taxon>
        <taxon>Ureaplasma</taxon>
    </lineage>
</organism>
<protein>
    <recommendedName>
        <fullName evidence="9">Holliday junction branch migration complex subunit RuvB</fullName>
        <ecNumber evidence="9">3.6.4.-</ecNumber>
    </recommendedName>
</protein>
<dbReference type="GO" id="GO:0000400">
    <property type="term" value="F:four-way junction DNA binding"/>
    <property type="evidence" value="ECO:0007669"/>
    <property type="project" value="UniProtKB-UniRule"/>
</dbReference>
<evidence type="ECO:0000313" key="12">
    <source>
        <dbReference type="Proteomes" id="UP000032261"/>
    </source>
</evidence>
<dbReference type="EMBL" id="CP009770">
    <property type="protein sequence ID" value="AJQ45383.1"/>
    <property type="molecule type" value="Genomic_DNA"/>
</dbReference>
<feature type="binding site" evidence="9">
    <location>
        <position position="51"/>
    </location>
    <ligand>
        <name>ATP</name>
        <dbReference type="ChEBI" id="CHEBI:30616"/>
    </ligand>
</feature>
<dbReference type="InterPro" id="IPR008824">
    <property type="entry name" value="RuvB-like_N"/>
</dbReference>
<dbReference type="Pfam" id="PF05491">
    <property type="entry name" value="WHD_RuvB"/>
    <property type="match status" value="1"/>
</dbReference>
<dbReference type="KEGG" id="ude:JM47_02160"/>
<dbReference type="SMART" id="SM00382">
    <property type="entry name" value="AAA"/>
    <property type="match status" value="1"/>
</dbReference>
<keyword evidence="7 9" id="KW-0233">DNA recombination</keyword>
<comment type="catalytic activity">
    <reaction evidence="9">
        <text>ATP + H2O = ADP + phosphate + H(+)</text>
        <dbReference type="Rhea" id="RHEA:13065"/>
        <dbReference type="ChEBI" id="CHEBI:15377"/>
        <dbReference type="ChEBI" id="CHEBI:15378"/>
        <dbReference type="ChEBI" id="CHEBI:30616"/>
        <dbReference type="ChEBI" id="CHEBI:43474"/>
        <dbReference type="ChEBI" id="CHEBI:456216"/>
    </reaction>
</comment>
<proteinExistence type="inferred from homology"/>
<comment type="domain">
    <text evidence="9">Has 3 domains, the large (RuvB-L) and small ATPase (RuvB-S) domains and the C-terminal head (RuvB-H) domain. The head domain binds DNA, while the ATPase domains jointly bind ATP, ADP or are empty depending on the state of the subunit in the translocation cycle. During a single DNA translocation step the structure of each domain remains the same, but their relative positions change.</text>
</comment>
<keyword evidence="4 9" id="KW-0378">Hydrolase</keyword>
<dbReference type="InterPro" id="IPR008823">
    <property type="entry name" value="RuvB_wg_C"/>
</dbReference>
<dbReference type="EC" id="3.6.4.-" evidence="9"/>
<keyword evidence="8 9" id="KW-0234">DNA repair</keyword>
<dbReference type="GO" id="GO:0016887">
    <property type="term" value="F:ATP hydrolysis activity"/>
    <property type="evidence" value="ECO:0007669"/>
    <property type="project" value="RHEA"/>
</dbReference>
<dbReference type="InterPro" id="IPR027417">
    <property type="entry name" value="P-loop_NTPase"/>
</dbReference>
<accession>A0A0C5RL68</accession>
<keyword evidence="11" id="KW-0347">Helicase</keyword>
<dbReference type="Gene3D" id="1.10.10.10">
    <property type="entry name" value="Winged helix-like DNA-binding domain superfamily/Winged helix DNA-binding domain"/>
    <property type="match status" value="1"/>
</dbReference>
<dbReference type="HOGENOM" id="CLU_055599_1_0_14"/>
<name>A0A0C5RL68_9BACT</name>
<feature type="domain" description="AAA+ ATPase" evidence="10">
    <location>
        <begin position="37"/>
        <end position="168"/>
    </location>
</feature>
<feature type="binding site" evidence="9">
    <location>
        <position position="53"/>
    </location>
    <ligand>
        <name>ATP</name>
        <dbReference type="ChEBI" id="CHEBI:30616"/>
    </ligand>
</feature>
<dbReference type="GO" id="GO:0048476">
    <property type="term" value="C:Holliday junction resolvase complex"/>
    <property type="evidence" value="ECO:0007669"/>
    <property type="project" value="UniProtKB-UniRule"/>
</dbReference>
<feature type="region of interest" description="Head domain (RuvB-H)" evidence="9">
    <location>
        <begin position="236"/>
        <end position="310"/>
    </location>
</feature>
<comment type="similarity">
    <text evidence="9">Belongs to the RuvB family.</text>
</comment>
<keyword evidence="5 9" id="KW-0067">ATP-binding</keyword>
<evidence type="ECO:0000259" key="10">
    <source>
        <dbReference type="SMART" id="SM00382"/>
    </source>
</evidence>
<dbReference type="RefSeq" id="WP_208894791.1">
    <property type="nucleotide sequence ID" value="NZ_CP009770.1"/>
</dbReference>
<keyword evidence="1 9" id="KW-0963">Cytoplasm</keyword>
<feature type="binding site" evidence="9">
    <location>
        <position position="6"/>
    </location>
    <ligand>
        <name>ATP</name>
        <dbReference type="ChEBI" id="CHEBI:30616"/>
    </ligand>
</feature>
<dbReference type="SUPFAM" id="SSF46785">
    <property type="entry name" value="Winged helix' DNA-binding domain"/>
    <property type="match status" value="1"/>
</dbReference>
<dbReference type="GO" id="GO:0006310">
    <property type="term" value="P:DNA recombination"/>
    <property type="evidence" value="ECO:0007669"/>
    <property type="project" value="UniProtKB-UniRule"/>
</dbReference>
<feature type="binding site" evidence="9">
    <location>
        <position position="52"/>
    </location>
    <ligand>
        <name>Mg(2+)</name>
        <dbReference type="ChEBI" id="CHEBI:18420"/>
    </ligand>
</feature>
<feature type="binding site" evidence="9">
    <location>
        <position position="289"/>
    </location>
    <ligand>
        <name>DNA</name>
        <dbReference type="ChEBI" id="CHEBI:16991"/>
    </ligand>
</feature>
<evidence type="ECO:0000256" key="6">
    <source>
        <dbReference type="ARBA" id="ARBA00023125"/>
    </source>
</evidence>
<dbReference type="Proteomes" id="UP000032261">
    <property type="component" value="Chromosome"/>
</dbReference>
<dbReference type="InterPro" id="IPR041445">
    <property type="entry name" value="AAA_lid_4"/>
</dbReference>
<dbReference type="InterPro" id="IPR036388">
    <property type="entry name" value="WH-like_DNA-bd_sf"/>
</dbReference>
<feature type="binding site" evidence="9">
    <location>
        <position position="48"/>
    </location>
    <ligand>
        <name>ATP</name>
        <dbReference type="ChEBI" id="CHEBI:30616"/>
    </ligand>
</feature>
<evidence type="ECO:0000256" key="1">
    <source>
        <dbReference type="ARBA" id="ARBA00022490"/>
    </source>
</evidence>
<dbReference type="PANTHER" id="PTHR42848">
    <property type="match status" value="1"/>
</dbReference>
<dbReference type="InterPro" id="IPR004605">
    <property type="entry name" value="DNA_helicase_Holl-junc_RuvB"/>
</dbReference>
<dbReference type="InterPro" id="IPR003593">
    <property type="entry name" value="AAA+_ATPase"/>
</dbReference>
<feature type="binding site" evidence="9">
    <location>
        <position position="52"/>
    </location>
    <ligand>
        <name>ATP</name>
        <dbReference type="ChEBI" id="CHEBI:30616"/>
    </ligand>
</feature>
<dbReference type="Gene3D" id="3.40.50.300">
    <property type="entry name" value="P-loop containing nucleotide triphosphate hydrolases"/>
    <property type="match status" value="1"/>
</dbReference>
<feature type="binding site" evidence="9">
    <location>
        <position position="167"/>
    </location>
    <ligand>
        <name>ATP</name>
        <dbReference type="ChEBI" id="CHEBI:30616"/>
    </ligand>
</feature>
<evidence type="ECO:0000256" key="3">
    <source>
        <dbReference type="ARBA" id="ARBA00022763"/>
    </source>
</evidence>
<keyword evidence="2 9" id="KW-0547">Nucleotide-binding</keyword>
<feature type="binding site" evidence="9">
    <location>
        <begin position="114"/>
        <end position="116"/>
    </location>
    <ligand>
        <name>ATP</name>
        <dbReference type="ChEBI" id="CHEBI:30616"/>
    </ligand>
</feature>
<dbReference type="HAMAP" id="MF_00016">
    <property type="entry name" value="DNA_HJ_migration_RuvB"/>
    <property type="match status" value="1"/>
</dbReference>